<keyword evidence="3" id="KW-1185">Reference proteome</keyword>
<proteinExistence type="predicted"/>
<dbReference type="Proteomes" id="UP001240749">
    <property type="component" value="Segment"/>
</dbReference>
<organism evidence="2 3">
    <name type="scientific">Arthrobacter phage Emotion</name>
    <dbReference type="NCBI Taxonomy" id="3038361"/>
    <lineage>
        <taxon>Viruses</taxon>
        <taxon>Duplodnaviria</taxon>
        <taxon>Heunggongvirae</taxon>
        <taxon>Uroviricota</taxon>
        <taxon>Caudoviricetes</taxon>
        <taxon>Casidaviridae</taxon>
        <taxon>Emotionvirus</taxon>
        <taxon>Emotionvirus emotion</taxon>
    </lineage>
</organism>
<evidence type="ECO:0000313" key="3">
    <source>
        <dbReference type="Proteomes" id="UP001240749"/>
    </source>
</evidence>
<accession>A0AA49ERR8</accession>
<name>A0AA49ERR8_9CAUD</name>
<sequence length="61" mass="6781">MAKLYIQVGPFGWLLESNLGRIHSDESSSDDDVEVHEVETETSLATGFQPNPLPYDDEEDG</sequence>
<dbReference type="EMBL" id="OQ709216">
    <property type="protein sequence ID" value="WGH21421.1"/>
    <property type="molecule type" value="Genomic_DNA"/>
</dbReference>
<evidence type="ECO:0000313" key="2">
    <source>
        <dbReference type="EMBL" id="WGH21421.1"/>
    </source>
</evidence>
<evidence type="ECO:0000256" key="1">
    <source>
        <dbReference type="SAM" id="MobiDB-lite"/>
    </source>
</evidence>
<reference evidence="2" key="1">
    <citation type="submission" date="2023-03" db="EMBL/GenBank/DDBJ databases">
        <authorList>
            <person name="Barcik Weissman S.N."/>
            <person name="Chang S."/>
            <person name="Chen D.A."/>
            <person name="Chew B."/>
            <person name="De Jesus J.L."/>
            <person name="Han M.T."/>
            <person name="Hsu T.-Y."/>
            <person name="Rivera W."/>
            <person name="Vu T.L."/>
            <person name="Garza D.R."/>
            <person name="Stephenson J.C."/>
            <person name="Zorawik M."/>
            <person name="Reddi K."/>
            <person name="Freise A.C."/>
            <person name="Furlong K.P."/>
            <person name="Rudner A.D."/>
            <person name="Beyer A.R."/>
            <person name="Chong R.A."/>
            <person name="Edgington N.P."/>
            <person name="Garcia Costas A.M."/>
            <person name="Gibb B.P."/>
            <person name="Klyczek K.K."/>
            <person name="Swerdlow S.J."/>
            <person name="Russell D.A."/>
            <person name="Jacobs-Sera D."/>
            <person name="Hatfull G.F."/>
        </authorList>
    </citation>
    <scope>NUCLEOTIDE SEQUENCE</scope>
</reference>
<feature type="region of interest" description="Disordered" evidence="1">
    <location>
        <begin position="22"/>
        <end position="61"/>
    </location>
</feature>
<gene>
    <name evidence="2" type="primary">73</name>
    <name evidence="2" type="ORF">SEA_EMOTION_73</name>
</gene>
<protein>
    <submittedName>
        <fullName evidence="2">Uncharacterized protein</fullName>
    </submittedName>
</protein>